<keyword evidence="2" id="KW-1185">Reference proteome</keyword>
<dbReference type="AlphaFoldDB" id="A0A834NLQ5"/>
<accession>A0A834NLQ5</accession>
<dbReference type="Proteomes" id="UP000600918">
    <property type="component" value="Unassembled WGS sequence"/>
</dbReference>
<proteinExistence type="predicted"/>
<comment type="caution">
    <text evidence="1">The sequence shown here is derived from an EMBL/GenBank/DDBJ whole genome shotgun (WGS) entry which is preliminary data.</text>
</comment>
<name>A0A834NLQ5_VESPE</name>
<dbReference type="EMBL" id="JACSDY010000012">
    <property type="protein sequence ID" value="KAF7412804.1"/>
    <property type="molecule type" value="Genomic_DNA"/>
</dbReference>
<reference evidence="1" key="1">
    <citation type="journal article" date="2020" name="G3 (Bethesda)">
        <title>High-Quality Assemblies for Three Invasive Social Wasps from the &lt;i&gt;Vespula&lt;/i&gt; Genus.</title>
        <authorList>
            <person name="Harrop T.W.R."/>
            <person name="Guhlin J."/>
            <person name="McLaughlin G.M."/>
            <person name="Permina E."/>
            <person name="Stockwell P."/>
            <person name="Gilligan J."/>
            <person name="Le Lec M.F."/>
            <person name="Gruber M.A.M."/>
            <person name="Quinn O."/>
            <person name="Lovegrove M."/>
            <person name="Duncan E.J."/>
            <person name="Remnant E.J."/>
            <person name="Van Eeckhoven J."/>
            <person name="Graham B."/>
            <person name="Knapp R.A."/>
            <person name="Langford K.W."/>
            <person name="Kronenberg Z."/>
            <person name="Press M.O."/>
            <person name="Eacker S.M."/>
            <person name="Wilson-Rankin E.E."/>
            <person name="Purcell J."/>
            <person name="Lester P.J."/>
            <person name="Dearden P.K."/>
        </authorList>
    </citation>
    <scope>NUCLEOTIDE SEQUENCE</scope>
    <source>
        <strain evidence="1">Volc-1</strain>
    </source>
</reference>
<organism evidence="1 2">
    <name type="scientific">Vespula pensylvanica</name>
    <name type="common">Western yellow jacket</name>
    <name type="synonym">Wasp</name>
    <dbReference type="NCBI Taxonomy" id="30213"/>
    <lineage>
        <taxon>Eukaryota</taxon>
        <taxon>Metazoa</taxon>
        <taxon>Ecdysozoa</taxon>
        <taxon>Arthropoda</taxon>
        <taxon>Hexapoda</taxon>
        <taxon>Insecta</taxon>
        <taxon>Pterygota</taxon>
        <taxon>Neoptera</taxon>
        <taxon>Endopterygota</taxon>
        <taxon>Hymenoptera</taxon>
        <taxon>Apocrita</taxon>
        <taxon>Aculeata</taxon>
        <taxon>Vespoidea</taxon>
        <taxon>Vespidae</taxon>
        <taxon>Vespinae</taxon>
        <taxon>Vespula</taxon>
    </lineage>
</organism>
<gene>
    <name evidence="1" type="ORF">H0235_012655</name>
</gene>
<sequence>MAGVLFEDIFNVKDIDPEGKKFDRGCCREKAHGVTVLYVYLKLENLNTLKKFVIRSTSTLTASFFLDKEYYSIIDRRFDDVTFQGLVQHTRSVCLPADSQQRRDVQTS</sequence>
<evidence type="ECO:0000313" key="2">
    <source>
        <dbReference type="Proteomes" id="UP000600918"/>
    </source>
</evidence>
<evidence type="ECO:0000313" key="1">
    <source>
        <dbReference type="EMBL" id="KAF7412804.1"/>
    </source>
</evidence>
<protein>
    <submittedName>
        <fullName evidence="1">Uncharacterized protein</fullName>
    </submittedName>
</protein>